<protein>
    <submittedName>
        <fullName evidence="1">ABC-type uncharacterized transport system, substrate-binding protein</fullName>
    </submittedName>
</protein>
<organism evidence="1 2">
    <name type="scientific">Paracoccus alcaliphilus</name>
    <dbReference type="NCBI Taxonomy" id="34002"/>
    <lineage>
        <taxon>Bacteria</taxon>
        <taxon>Pseudomonadati</taxon>
        <taxon>Pseudomonadota</taxon>
        <taxon>Alphaproteobacteria</taxon>
        <taxon>Rhodobacterales</taxon>
        <taxon>Paracoccaceae</taxon>
        <taxon>Paracoccus</taxon>
    </lineage>
</organism>
<dbReference type="Proteomes" id="UP000199054">
    <property type="component" value="Unassembled WGS sequence"/>
</dbReference>
<reference evidence="1 2" key="1">
    <citation type="submission" date="2016-10" db="EMBL/GenBank/DDBJ databases">
        <authorList>
            <person name="de Groot N.N."/>
        </authorList>
    </citation>
    <scope>NUCLEOTIDE SEQUENCE [LARGE SCALE GENOMIC DNA]</scope>
    <source>
        <strain evidence="1 2">DSM 8512</strain>
    </source>
</reference>
<evidence type="ECO:0000313" key="1">
    <source>
        <dbReference type="EMBL" id="SEO09059.1"/>
    </source>
</evidence>
<dbReference type="Pfam" id="PF06226">
    <property type="entry name" value="DUF1007"/>
    <property type="match status" value="1"/>
</dbReference>
<evidence type="ECO:0000313" key="2">
    <source>
        <dbReference type="Proteomes" id="UP000199054"/>
    </source>
</evidence>
<name>A0A1H8LVE3_9RHOB</name>
<sequence>MPRPHALSGRVLRIVPLFALVALAPVAALAHPHMFVDAGMTLRFDDQGRLGAVGVVWVYDDFSSMLILGDLGLAGDADGNLSEDELTVLTEAARDWPQDFEGDLYLTQDGAPLELSGPLEARIHYRDGRLIETHLRAVIARPDPAEAPVSVRIYDPVYYTAYSLTAAPRIVGREDCRVTVDEADLSAAQKLYADELATLDAISASGEVPMPELGHAFADEVSLQCAP</sequence>
<dbReference type="STRING" id="34002.SAMN04489859_10344"/>
<dbReference type="InterPro" id="IPR010412">
    <property type="entry name" value="DUF1007"/>
</dbReference>
<dbReference type="EMBL" id="FODE01000034">
    <property type="protein sequence ID" value="SEO09059.1"/>
    <property type="molecule type" value="Genomic_DNA"/>
</dbReference>
<proteinExistence type="predicted"/>
<gene>
    <name evidence="1" type="ORF">SAMN04489859_10344</name>
</gene>
<dbReference type="AlphaFoldDB" id="A0A1H8LVE3"/>
<accession>A0A1H8LVE3</accession>
<keyword evidence="2" id="KW-1185">Reference proteome</keyword>